<dbReference type="OrthoDB" id="2354672at2"/>
<name>A0A494Z0Z0_9BACL</name>
<dbReference type="RefSeq" id="WP_121214751.1">
    <property type="nucleotide sequence ID" value="NZ_JBBYAH010000001.1"/>
</dbReference>
<accession>A0A494Z0Z0</accession>
<dbReference type="InterPro" id="IPR008308">
    <property type="entry name" value="YpbB-like"/>
</dbReference>
<comment type="caution">
    <text evidence="2">The sequence shown here is derived from an EMBL/GenBank/DDBJ whole genome shotgun (WGS) entry which is preliminary data.</text>
</comment>
<evidence type="ECO:0000313" key="2">
    <source>
        <dbReference type="EMBL" id="RKQ16191.1"/>
    </source>
</evidence>
<organism evidence="2 3">
    <name type="scientific">Ureibacillus endophyticus</name>
    <dbReference type="NCBI Taxonomy" id="1978490"/>
    <lineage>
        <taxon>Bacteria</taxon>
        <taxon>Bacillati</taxon>
        <taxon>Bacillota</taxon>
        <taxon>Bacilli</taxon>
        <taxon>Bacillales</taxon>
        <taxon>Caryophanaceae</taxon>
        <taxon>Ureibacillus</taxon>
    </lineage>
</organism>
<gene>
    <name evidence="2" type="ORF">D8M03_10615</name>
</gene>
<reference evidence="2 3" key="1">
    <citation type="journal article" date="2016" name="Antonie Van Leeuwenhoek">
        <title>Lysinibacillus endophyticus sp. nov., an indole-3-acetic acid producing endophytic bacterium isolated from corn root (Zea mays cv. Xinken-5).</title>
        <authorList>
            <person name="Yu J."/>
            <person name="Guan X."/>
            <person name="Liu C."/>
            <person name="Xiang W."/>
            <person name="Yu Z."/>
            <person name="Liu X."/>
            <person name="Wang G."/>
        </authorList>
    </citation>
    <scope>NUCLEOTIDE SEQUENCE [LARGE SCALE GENOMIC DNA]</scope>
    <source>
        <strain evidence="2 3">DSM 100506</strain>
    </source>
</reference>
<dbReference type="InterPro" id="IPR029491">
    <property type="entry name" value="Helicase_HTH"/>
</dbReference>
<proteinExistence type="predicted"/>
<dbReference type="Proteomes" id="UP000272238">
    <property type="component" value="Unassembled WGS sequence"/>
</dbReference>
<feature type="domain" description="Helicase Helix-turn-helix" evidence="1">
    <location>
        <begin position="249"/>
        <end position="335"/>
    </location>
</feature>
<keyword evidence="3" id="KW-1185">Reference proteome</keyword>
<evidence type="ECO:0000313" key="3">
    <source>
        <dbReference type="Proteomes" id="UP000272238"/>
    </source>
</evidence>
<dbReference type="PIRSF" id="PIRSF021350">
    <property type="entry name" value="UCP021350"/>
    <property type="match status" value="1"/>
</dbReference>
<dbReference type="AlphaFoldDB" id="A0A494Z0Z0"/>
<dbReference type="Pfam" id="PF14493">
    <property type="entry name" value="HTH_40"/>
    <property type="match status" value="1"/>
</dbReference>
<protein>
    <submittedName>
        <fullName evidence="2">Recombinase RecQ</fullName>
    </submittedName>
</protein>
<evidence type="ECO:0000259" key="1">
    <source>
        <dbReference type="Pfam" id="PF14493"/>
    </source>
</evidence>
<sequence length="344" mass="40300">MIFQQIIWQIFHKLKEERTISAPFHLLRGKRSGQTIQDVGIFHLHQYFGILPKLSRKKYDEEINKLIEQNFITVFENGDYTLANNFISDNLLPFDGWHYRGNEHLFFARLSLIVQSLSHKEAGVMAFIPIQKDPQVQKWVRNFLISNEYQGGTLQQQLLNEILISLEQAEADTIVKEVLIKRLAGYKIPGYTWQQLSIYENKDEMDIQLLYISCLHTWLNIITLNEKDFPLLHKIAEDIRIHIPLSDSAFQTAQLFKEGHSLENISQYRRLKMSTIEDHIVELAMNDPHFSINQFISNEEMEQVLTAVEDYDTRKLKVLREILPHLSYFQIRLVLARGDTTSAT</sequence>
<dbReference type="EMBL" id="RBZN01000024">
    <property type="protein sequence ID" value="RKQ16191.1"/>
    <property type="molecule type" value="Genomic_DNA"/>
</dbReference>